<gene>
    <name evidence="1" type="ORF">RF11_14623</name>
</gene>
<evidence type="ECO:0000313" key="2">
    <source>
        <dbReference type="Proteomes" id="UP000031668"/>
    </source>
</evidence>
<sequence>MQHLLLETYIEEQRILDELVWSKKIAVVPEGHMMNSGLELQSYAETKYPQTITIYLVFFPYNRLLGYISNPTVHFLTNDRGDFGNDFGNCMHAKLMIFLA</sequence>
<dbReference type="Proteomes" id="UP000031668">
    <property type="component" value="Unassembled WGS sequence"/>
</dbReference>
<comment type="caution">
    <text evidence="1">The sequence shown here is derived from an EMBL/GenBank/DDBJ whole genome shotgun (WGS) entry which is preliminary data.</text>
</comment>
<name>A0A0C2MBF8_THEKT</name>
<reference evidence="1 2" key="1">
    <citation type="journal article" date="2014" name="Genome Biol. Evol.">
        <title>The genome of the myxosporean Thelohanellus kitauei shows adaptations to nutrient acquisition within its fish host.</title>
        <authorList>
            <person name="Yang Y."/>
            <person name="Xiong J."/>
            <person name="Zhou Z."/>
            <person name="Huo F."/>
            <person name="Miao W."/>
            <person name="Ran C."/>
            <person name="Liu Y."/>
            <person name="Zhang J."/>
            <person name="Feng J."/>
            <person name="Wang M."/>
            <person name="Wang M."/>
            <person name="Wang L."/>
            <person name="Yao B."/>
        </authorList>
    </citation>
    <scope>NUCLEOTIDE SEQUENCE [LARGE SCALE GENOMIC DNA]</scope>
    <source>
        <strain evidence="1">Wuqing</strain>
    </source>
</reference>
<keyword evidence="2" id="KW-1185">Reference proteome</keyword>
<protein>
    <submittedName>
        <fullName evidence="1">Uncharacterized protein</fullName>
    </submittedName>
</protein>
<evidence type="ECO:0000313" key="1">
    <source>
        <dbReference type="EMBL" id="KII61669.1"/>
    </source>
</evidence>
<dbReference type="AlphaFoldDB" id="A0A0C2MBF8"/>
<proteinExistence type="predicted"/>
<organism evidence="1 2">
    <name type="scientific">Thelohanellus kitauei</name>
    <name type="common">Myxosporean</name>
    <dbReference type="NCBI Taxonomy" id="669202"/>
    <lineage>
        <taxon>Eukaryota</taxon>
        <taxon>Metazoa</taxon>
        <taxon>Cnidaria</taxon>
        <taxon>Myxozoa</taxon>
        <taxon>Myxosporea</taxon>
        <taxon>Bivalvulida</taxon>
        <taxon>Platysporina</taxon>
        <taxon>Myxobolidae</taxon>
        <taxon>Thelohanellus</taxon>
    </lineage>
</organism>
<dbReference type="EMBL" id="JWZT01005287">
    <property type="protein sequence ID" value="KII61669.1"/>
    <property type="molecule type" value="Genomic_DNA"/>
</dbReference>
<accession>A0A0C2MBF8</accession>